<evidence type="ECO:0000259" key="8">
    <source>
        <dbReference type="Pfam" id="PF00456"/>
    </source>
</evidence>
<comment type="cofactor">
    <cofactor evidence="2">
        <name>thiamine diphosphate</name>
        <dbReference type="ChEBI" id="CHEBI:58937"/>
    </cofactor>
</comment>
<dbReference type="GO" id="GO:0004802">
    <property type="term" value="F:transketolase activity"/>
    <property type="evidence" value="ECO:0007669"/>
    <property type="project" value="TreeGrafter"/>
</dbReference>
<keyword evidence="4" id="KW-0808">Transferase</keyword>
<name>X6MXZ9_RETFI</name>
<dbReference type="PANTHER" id="PTHR43522">
    <property type="entry name" value="TRANSKETOLASE"/>
    <property type="match status" value="1"/>
</dbReference>
<evidence type="ECO:0000313" key="9">
    <source>
        <dbReference type="EMBL" id="ETO17950.1"/>
    </source>
</evidence>
<keyword evidence="7" id="KW-0786">Thiamine pyrophosphate</keyword>
<dbReference type="CDD" id="cd02012">
    <property type="entry name" value="TPP_TK"/>
    <property type="match status" value="1"/>
</dbReference>
<dbReference type="PANTHER" id="PTHR43522:SF2">
    <property type="entry name" value="TRANSKETOLASE 1-RELATED"/>
    <property type="match status" value="1"/>
</dbReference>
<dbReference type="InterPro" id="IPR033247">
    <property type="entry name" value="Transketolase_fam"/>
</dbReference>
<organism evidence="9 10">
    <name type="scientific">Reticulomyxa filosa</name>
    <dbReference type="NCBI Taxonomy" id="46433"/>
    <lineage>
        <taxon>Eukaryota</taxon>
        <taxon>Sar</taxon>
        <taxon>Rhizaria</taxon>
        <taxon>Retaria</taxon>
        <taxon>Foraminifera</taxon>
        <taxon>Monothalamids</taxon>
        <taxon>Reticulomyxidae</taxon>
        <taxon>Reticulomyxa</taxon>
    </lineage>
</organism>
<comment type="caution">
    <text evidence="9">The sequence shown here is derived from an EMBL/GenBank/DDBJ whole genome shotgun (WGS) entry which is preliminary data.</text>
</comment>
<keyword evidence="10" id="KW-1185">Reference proteome</keyword>
<dbReference type="Gene3D" id="3.40.50.970">
    <property type="match status" value="1"/>
</dbReference>
<protein>
    <recommendedName>
        <fullName evidence="8">Transketolase N-terminal domain-containing protein</fullName>
    </recommendedName>
</protein>
<evidence type="ECO:0000256" key="7">
    <source>
        <dbReference type="ARBA" id="ARBA00023052"/>
    </source>
</evidence>
<proteinExistence type="inferred from homology"/>
<dbReference type="GO" id="GO:0006098">
    <property type="term" value="P:pentose-phosphate shunt"/>
    <property type="evidence" value="ECO:0007669"/>
    <property type="project" value="TreeGrafter"/>
</dbReference>
<sequence>MSAQEVKIDEVDELSIRTIRVLAADVVEKADAGHPGAPMGLAPVGHVLWTKFLTTNPKNSKWINRDRFVLSNGHACALQYSLLHLSGFKVTMDDLKKFRQLHSNTPGHPEVGVTDGVEVSTGPLGQGIAQAVGLACAAKHMAAKFNKKDYPLFNHKVYVIVGDGCMQEGVASEAASLAGHLKLNNLIVLYDDNSITIDGKTSLSFTENVTKRFEAYEWDTLTVHDGNRDVNAIEEALKKLNTRKDLY</sequence>
<dbReference type="FunFam" id="3.40.50.970:FF:000004">
    <property type="entry name" value="Transketolase"/>
    <property type="match status" value="1"/>
</dbReference>
<dbReference type="GO" id="GO:0005829">
    <property type="term" value="C:cytosol"/>
    <property type="evidence" value="ECO:0007669"/>
    <property type="project" value="TreeGrafter"/>
</dbReference>
<dbReference type="InterPro" id="IPR005474">
    <property type="entry name" value="Transketolase_N"/>
</dbReference>
<dbReference type="OrthoDB" id="10267175at2759"/>
<evidence type="ECO:0000256" key="5">
    <source>
        <dbReference type="ARBA" id="ARBA00022723"/>
    </source>
</evidence>
<dbReference type="InterPro" id="IPR029061">
    <property type="entry name" value="THDP-binding"/>
</dbReference>
<evidence type="ECO:0000256" key="1">
    <source>
        <dbReference type="ARBA" id="ARBA00001946"/>
    </source>
</evidence>
<dbReference type="GO" id="GO:0046872">
    <property type="term" value="F:metal ion binding"/>
    <property type="evidence" value="ECO:0007669"/>
    <property type="project" value="UniProtKB-KW"/>
</dbReference>
<evidence type="ECO:0000256" key="4">
    <source>
        <dbReference type="ARBA" id="ARBA00022679"/>
    </source>
</evidence>
<dbReference type="Pfam" id="PF00456">
    <property type="entry name" value="Transketolase_N"/>
    <property type="match status" value="1"/>
</dbReference>
<evidence type="ECO:0000256" key="3">
    <source>
        <dbReference type="ARBA" id="ARBA00007131"/>
    </source>
</evidence>
<gene>
    <name evidence="9" type="ORF">RFI_19350</name>
</gene>
<comment type="cofactor">
    <cofactor evidence="1">
        <name>Mg(2+)</name>
        <dbReference type="ChEBI" id="CHEBI:18420"/>
    </cofactor>
</comment>
<evidence type="ECO:0000313" key="10">
    <source>
        <dbReference type="Proteomes" id="UP000023152"/>
    </source>
</evidence>
<dbReference type="EMBL" id="ASPP01015711">
    <property type="protein sequence ID" value="ETO17950.1"/>
    <property type="molecule type" value="Genomic_DNA"/>
</dbReference>
<dbReference type="SUPFAM" id="SSF52518">
    <property type="entry name" value="Thiamin diphosphate-binding fold (THDP-binding)"/>
    <property type="match status" value="1"/>
</dbReference>
<dbReference type="Proteomes" id="UP000023152">
    <property type="component" value="Unassembled WGS sequence"/>
</dbReference>
<evidence type="ECO:0000256" key="6">
    <source>
        <dbReference type="ARBA" id="ARBA00022842"/>
    </source>
</evidence>
<accession>X6MXZ9</accession>
<reference evidence="9 10" key="1">
    <citation type="journal article" date="2013" name="Curr. Biol.">
        <title>The Genome of the Foraminiferan Reticulomyxa filosa.</title>
        <authorList>
            <person name="Glockner G."/>
            <person name="Hulsmann N."/>
            <person name="Schleicher M."/>
            <person name="Noegel A.A."/>
            <person name="Eichinger L."/>
            <person name="Gallinger C."/>
            <person name="Pawlowski J."/>
            <person name="Sierra R."/>
            <person name="Euteneuer U."/>
            <person name="Pillet L."/>
            <person name="Moustafa A."/>
            <person name="Platzer M."/>
            <person name="Groth M."/>
            <person name="Szafranski K."/>
            <person name="Schliwa M."/>
        </authorList>
    </citation>
    <scope>NUCLEOTIDE SEQUENCE [LARGE SCALE GENOMIC DNA]</scope>
</reference>
<keyword evidence="5" id="KW-0479">Metal-binding</keyword>
<feature type="domain" description="Transketolase N-terminal" evidence="8">
    <location>
        <begin position="12"/>
        <end position="244"/>
    </location>
</feature>
<evidence type="ECO:0000256" key="2">
    <source>
        <dbReference type="ARBA" id="ARBA00001964"/>
    </source>
</evidence>
<comment type="similarity">
    <text evidence="3">Belongs to the transketolase family.</text>
</comment>
<keyword evidence="6" id="KW-0460">Magnesium</keyword>
<dbReference type="AlphaFoldDB" id="X6MXZ9"/>